<name>A0ABQ4Q4T7_9BURK</name>
<keyword evidence="1" id="KW-0175">Coiled coil</keyword>
<dbReference type="Gene3D" id="1.20.5.340">
    <property type="match status" value="1"/>
</dbReference>
<evidence type="ECO:0000313" key="2">
    <source>
        <dbReference type="EMBL" id="GIZ52012.1"/>
    </source>
</evidence>
<evidence type="ECO:0000256" key="1">
    <source>
        <dbReference type="SAM" id="Coils"/>
    </source>
</evidence>
<reference evidence="2 3" key="1">
    <citation type="journal article" date="2022" name="Int. J. Syst. Evol. Microbiol.">
        <title>Noviherbaspirillum aridicola sp. nov., isolated from an arid soil in Pakistan.</title>
        <authorList>
            <person name="Khan I.U."/>
            <person name="Saqib M."/>
            <person name="Amin A."/>
            <person name="Hussain F."/>
            <person name="Li L."/>
            <person name="Liu Y.H."/>
            <person name="Fang B.Z."/>
            <person name="Ahmed I."/>
            <person name="Li W.J."/>
        </authorList>
    </citation>
    <scope>NUCLEOTIDE SEQUENCE [LARGE SCALE GENOMIC DNA]</scope>
    <source>
        <strain evidence="2 3">NCCP-691</strain>
    </source>
</reference>
<evidence type="ECO:0008006" key="4">
    <source>
        <dbReference type="Google" id="ProtNLM"/>
    </source>
</evidence>
<sequence>MISEFHQLADKVTRLAGLADELRRENAELRLNVASLRAENAELAQRIDEAYRRVSALLAQIPADSGEKEETA</sequence>
<keyword evidence="3" id="KW-1185">Reference proteome</keyword>
<feature type="coiled-coil region" evidence="1">
    <location>
        <begin position="12"/>
        <end position="60"/>
    </location>
</feature>
<dbReference type="RefSeq" id="WP_220808180.1">
    <property type="nucleotide sequence ID" value="NZ_BPMK01000008.1"/>
</dbReference>
<proteinExistence type="predicted"/>
<dbReference type="Proteomes" id="UP000887222">
    <property type="component" value="Unassembled WGS sequence"/>
</dbReference>
<evidence type="ECO:0000313" key="3">
    <source>
        <dbReference type="Proteomes" id="UP000887222"/>
    </source>
</evidence>
<dbReference type="EMBL" id="BPMK01000008">
    <property type="protein sequence ID" value="GIZ52012.1"/>
    <property type="molecule type" value="Genomic_DNA"/>
</dbReference>
<protein>
    <recommendedName>
        <fullName evidence="4">DUF904 domain-containing protein</fullName>
    </recommendedName>
</protein>
<comment type="caution">
    <text evidence="2">The sequence shown here is derived from an EMBL/GenBank/DDBJ whole genome shotgun (WGS) entry which is preliminary data.</text>
</comment>
<accession>A0ABQ4Q4T7</accession>
<gene>
    <name evidence="2" type="ORF">NCCP691_20260</name>
</gene>
<organism evidence="2 3">
    <name type="scientific">Noviherbaspirillum aridicola</name>
    <dbReference type="NCBI Taxonomy" id="2849687"/>
    <lineage>
        <taxon>Bacteria</taxon>
        <taxon>Pseudomonadati</taxon>
        <taxon>Pseudomonadota</taxon>
        <taxon>Betaproteobacteria</taxon>
        <taxon>Burkholderiales</taxon>
        <taxon>Oxalobacteraceae</taxon>
        <taxon>Noviherbaspirillum</taxon>
    </lineage>
</organism>